<feature type="transmembrane region" description="Helical" evidence="1">
    <location>
        <begin position="35"/>
        <end position="53"/>
    </location>
</feature>
<gene>
    <name evidence="3" type="ORF">GCM10022204_29030</name>
</gene>
<dbReference type="InterPro" id="IPR002881">
    <property type="entry name" value="DUF58"/>
</dbReference>
<feature type="transmembrane region" description="Helical" evidence="1">
    <location>
        <begin position="12"/>
        <end position="29"/>
    </location>
</feature>
<dbReference type="Pfam" id="PF01882">
    <property type="entry name" value="DUF58"/>
    <property type="match status" value="1"/>
</dbReference>
<organism evidence="3 4">
    <name type="scientific">Microlunatus aurantiacus</name>
    <dbReference type="NCBI Taxonomy" id="446786"/>
    <lineage>
        <taxon>Bacteria</taxon>
        <taxon>Bacillati</taxon>
        <taxon>Actinomycetota</taxon>
        <taxon>Actinomycetes</taxon>
        <taxon>Propionibacteriales</taxon>
        <taxon>Propionibacteriaceae</taxon>
        <taxon>Microlunatus</taxon>
    </lineage>
</organism>
<sequence>MRRPWRLFTARGHVFLVIGLLIVLGAMVAGQRDVMRIGLLLLALPAIAAVLVARARLRLSCERSVEPSRVPLGSPMRGRITLGQEGRLPAGILLLEDSVPPELGNRPRFVVDKADLSWRREIEYPMLGRVRGRFRTGPLMVRTTDPFGLVQLDRHFQATSEVMITPVVEILPAMRSAGGAGSAGEARPHRVGVTGQDDVLVREYRQGDDRRRIHWRSTARRGDLMVRREEQAWDPTASVLLDARVGAHAGRGMHSSLEWAVSAAASVAVHFLDDGFGVEIYEPDGSMHISGQLGQHSSTSSDLALSRLTDLRGRATSSIHYAVQAADVDKAGQLVVAIMGRMTPEDANSLLRLRRNRAQGLAMVLDIDTFSDEPTSERTRRQHELATEILIENQWRVVGVERGLSVAQAWSGLDRLGAGSLAGMGA</sequence>
<evidence type="ECO:0000259" key="2">
    <source>
        <dbReference type="Pfam" id="PF01882"/>
    </source>
</evidence>
<dbReference type="Proteomes" id="UP001500051">
    <property type="component" value="Unassembled WGS sequence"/>
</dbReference>
<evidence type="ECO:0000313" key="3">
    <source>
        <dbReference type="EMBL" id="GAA3709048.1"/>
    </source>
</evidence>
<dbReference type="PANTHER" id="PTHR34351:SF1">
    <property type="entry name" value="SLR1927 PROTEIN"/>
    <property type="match status" value="1"/>
</dbReference>
<keyword evidence="1" id="KW-0472">Membrane</keyword>
<proteinExistence type="predicted"/>
<comment type="caution">
    <text evidence="3">The sequence shown here is derived from an EMBL/GenBank/DDBJ whole genome shotgun (WGS) entry which is preliminary data.</text>
</comment>
<keyword evidence="1" id="KW-0812">Transmembrane</keyword>
<dbReference type="RefSeq" id="WP_344813104.1">
    <property type="nucleotide sequence ID" value="NZ_BAAAYX010000013.1"/>
</dbReference>
<keyword evidence="4" id="KW-1185">Reference proteome</keyword>
<protein>
    <submittedName>
        <fullName evidence="3">DUF58 domain-containing protein</fullName>
    </submittedName>
</protein>
<evidence type="ECO:0000313" key="4">
    <source>
        <dbReference type="Proteomes" id="UP001500051"/>
    </source>
</evidence>
<reference evidence="4" key="1">
    <citation type="journal article" date="2019" name="Int. J. Syst. Evol. Microbiol.">
        <title>The Global Catalogue of Microorganisms (GCM) 10K type strain sequencing project: providing services to taxonomists for standard genome sequencing and annotation.</title>
        <authorList>
            <consortium name="The Broad Institute Genomics Platform"/>
            <consortium name="The Broad Institute Genome Sequencing Center for Infectious Disease"/>
            <person name="Wu L."/>
            <person name="Ma J."/>
        </authorList>
    </citation>
    <scope>NUCLEOTIDE SEQUENCE [LARGE SCALE GENOMIC DNA]</scope>
    <source>
        <strain evidence="4">JCM 16548</strain>
    </source>
</reference>
<accession>A0ABP7DSV6</accession>
<keyword evidence="1" id="KW-1133">Transmembrane helix</keyword>
<evidence type="ECO:0000256" key="1">
    <source>
        <dbReference type="SAM" id="Phobius"/>
    </source>
</evidence>
<name>A0ABP7DSV6_9ACTN</name>
<dbReference type="EMBL" id="BAAAYX010000013">
    <property type="protein sequence ID" value="GAA3709048.1"/>
    <property type="molecule type" value="Genomic_DNA"/>
</dbReference>
<dbReference type="PANTHER" id="PTHR34351">
    <property type="entry name" value="SLR1927 PROTEIN-RELATED"/>
    <property type="match status" value="1"/>
</dbReference>
<feature type="domain" description="DUF58" evidence="2">
    <location>
        <begin position="201"/>
        <end position="289"/>
    </location>
</feature>